<dbReference type="InterPro" id="IPR003779">
    <property type="entry name" value="CMD-like"/>
</dbReference>
<evidence type="ECO:0000313" key="2">
    <source>
        <dbReference type="EMBL" id="SVB56052.1"/>
    </source>
</evidence>
<sequence>MENKGSVTSSLKRMIGYMASFTSGCRYCEAHTIRAAERFGAEQEKLDNIWDYSTHPAFKENERA</sequence>
<dbReference type="PROSITE" id="PS51257">
    <property type="entry name" value="PROKAR_LIPOPROTEIN"/>
    <property type="match status" value="1"/>
</dbReference>
<protein>
    <recommendedName>
        <fullName evidence="1">Carboxymuconolactone decarboxylase-like domain-containing protein</fullName>
    </recommendedName>
</protein>
<feature type="non-terminal residue" evidence="2">
    <location>
        <position position="64"/>
    </location>
</feature>
<reference evidence="2" key="1">
    <citation type="submission" date="2018-05" db="EMBL/GenBank/DDBJ databases">
        <authorList>
            <person name="Lanie J.A."/>
            <person name="Ng W.-L."/>
            <person name="Kazmierczak K.M."/>
            <person name="Andrzejewski T.M."/>
            <person name="Davidsen T.M."/>
            <person name="Wayne K.J."/>
            <person name="Tettelin H."/>
            <person name="Glass J.I."/>
            <person name="Rusch D."/>
            <person name="Podicherti R."/>
            <person name="Tsui H.-C.T."/>
            <person name="Winkler M.E."/>
        </authorList>
    </citation>
    <scope>NUCLEOTIDE SEQUENCE</scope>
</reference>
<evidence type="ECO:0000259" key="1">
    <source>
        <dbReference type="Pfam" id="PF02627"/>
    </source>
</evidence>
<name>A0A382F079_9ZZZZ</name>
<gene>
    <name evidence="2" type="ORF">METZ01_LOCUS208906</name>
</gene>
<dbReference type="InterPro" id="IPR029032">
    <property type="entry name" value="AhpD-like"/>
</dbReference>
<dbReference type="Gene3D" id="1.20.1290.10">
    <property type="entry name" value="AhpD-like"/>
    <property type="match status" value="1"/>
</dbReference>
<dbReference type="AlphaFoldDB" id="A0A382F079"/>
<dbReference type="GO" id="GO:0051920">
    <property type="term" value="F:peroxiredoxin activity"/>
    <property type="evidence" value="ECO:0007669"/>
    <property type="project" value="InterPro"/>
</dbReference>
<dbReference type="EMBL" id="UINC01047151">
    <property type="protein sequence ID" value="SVB56052.1"/>
    <property type="molecule type" value="Genomic_DNA"/>
</dbReference>
<dbReference type="SUPFAM" id="SSF69118">
    <property type="entry name" value="AhpD-like"/>
    <property type="match status" value="1"/>
</dbReference>
<proteinExistence type="predicted"/>
<accession>A0A382F079</accession>
<feature type="domain" description="Carboxymuconolactone decarboxylase-like" evidence="1">
    <location>
        <begin position="4"/>
        <end position="48"/>
    </location>
</feature>
<organism evidence="2">
    <name type="scientific">marine metagenome</name>
    <dbReference type="NCBI Taxonomy" id="408172"/>
    <lineage>
        <taxon>unclassified sequences</taxon>
        <taxon>metagenomes</taxon>
        <taxon>ecological metagenomes</taxon>
    </lineage>
</organism>
<dbReference type="Pfam" id="PF02627">
    <property type="entry name" value="CMD"/>
    <property type="match status" value="1"/>
</dbReference>